<comment type="cofactor">
    <cofactor evidence="11">
        <name>pyruvate</name>
        <dbReference type="ChEBI" id="CHEBI:15361"/>
    </cofactor>
    <text evidence="11">Binds 1 pyruvoyl group covalently per subunit.</text>
</comment>
<keyword evidence="9 11" id="KW-1208">Phospholipid metabolism</keyword>
<organism evidence="13 14">
    <name type="scientific">Desulfovibrio litoralis DSM 11393</name>
    <dbReference type="NCBI Taxonomy" id="1121455"/>
    <lineage>
        <taxon>Bacteria</taxon>
        <taxon>Pseudomonadati</taxon>
        <taxon>Thermodesulfobacteriota</taxon>
        <taxon>Desulfovibrionia</taxon>
        <taxon>Desulfovibrionales</taxon>
        <taxon>Desulfovibrionaceae</taxon>
        <taxon>Desulfovibrio</taxon>
    </lineage>
</organism>
<dbReference type="Pfam" id="PF02666">
    <property type="entry name" value="PS_Dcarbxylase"/>
    <property type="match status" value="1"/>
</dbReference>
<dbReference type="PANTHER" id="PTHR35809">
    <property type="entry name" value="ARCHAETIDYLSERINE DECARBOXYLASE PROENZYME-RELATED"/>
    <property type="match status" value="1"/>
</dbReference>
<evidence type="ECO:0000313" key="13">
    <source>
        <dbReference type="EMBL" id="SHN60795.1"/>
    </source>
</evidence>
<evidence type="ECO:0000256" key="4">
    <source>
        <dbReference type="ARBA" id="ARBA00023098"/>
    </source>
</evidence>
<evidence type="ECO:0000256" key="6">
    <source>
        <dbReference type="ARBA" id="ARBA00023145"/>
    </source>
</evidence>
<feature type="site" description="Cleavage (non-hydrolytic); by autocatalysis" evidence="11">
    <location>
        <begin position="185"/>
        <end position="186"/>
    </location>
</feature>
<comment type="subunit">
    <text evidence="11">Heterodimer of a large membrane-associated beta subunit and a small pyruvoyl-containing alpha subunit.</text>
</comment>
<dbReference type="EMBL" id="FRDI01000004">
    <property type="protein sequence ID" value="SHN60795.1"/>
    <property type="molecule type" value="Genomic_DNA"/>
</dbReference>
<feature type="active site" description="Schiff-base intermediate with substrate; via pyruvic acid" evidence="11">
    <location>
        <position position="186"/>
    </location>
</feature>
<dbReference type="GO" id="GO:0006646">
    <property type="term" value="P:phosphatidylethanolamine biosynthetic process"/>
    <property type="evidence" value="ECO:0007669"/>
    <property type="project" value="UniProtKB-UniRule"/>
</dbReference>
<dbReference type="InterPro" id="IPR033175">
    <property type="entry name" value="PSD-A"/>
</dbReference>
<accession>A0A1M7SQP1</accession>
<keyword evidence="4 11" id="KW-0443">Lipid metabolism</keyword>
<protein>
    <recommendedName>
        <fullName evidence="11">Phosphatidylserine decarboxylase proenzyme</fullName>
        <ecNumber evidence="11">4.1.1.65</ecNumber>
    </recommendedName>
    <component>
        <recommendedName>
            <fullName evidence="11">Phosphatidylserine decarboxylase alpha chain</fullName>
        </recommendedName>
    </component>
    <component>
        <recommendedName>
            <fullName evidence="11">Phosphatidylserine decarboxylase beta chain</fullName>
        </recommendedName>
    </component>
</protein>
<feature type="chain" id="PRO_5023496479" description="Phosphatidylserine decarboxylase alpha chain" evidence="11">
    <location>
        <begin position="186"/>
        <end position="220"/>
    </location>
</feature>
<keyword evidence="12" id="KW-0812">Transmembrane</keyword>
<sequence>MQKPRIGITPEGIPSIALTAFSAIAFALMDIEFLSFVFLLLTWFSAYFFRDPERIPAYDKELQDRFAVSPADGHIIKIKNQQDPFSGEERTCISIFMNVFSVHVNRSPIKGKIEEIRYFPGKFLNASWDKASSDNERCAYNLKDHEGNNWTFIQIAGLIARRIVCRVESGDNLESGERFGMIKFGSRVDIYLPESYESNVRIGDKVFAGQSLIANKKTTL</sequence>
<evidence type="ECO:0000256" key="9">
    <source>
        <dbReference type="ARBA" id="ARBA00023264"/>
    </source>
</evidence>
<comment type="subcellular location">
    <subcellularLocation>
        <location evidence="11">Cell membrane</location>
        <topology evidence="11">Peripheral membrane protein</topology>
    </subcellularLocation>
</comment>
<keyword evidence="8 11" id="KW-0456">Lyase</keyword>
<comment type="similarity">
    <text evidence="11">Belongs to the phosphatidylserine decarboxylase family. PSD-A subfamily.</text>
</comment>
<evidence type="ECO:0000256" key="12">
    <source>
        <dbReference type="SAM" id="Phobius"/>
    </source>
</evidence>
<gene>
    <name evidence="11" type="primary">psd</name>
    <name evidence="13" type="ORF">SAMN02745728_01159</name>
</gene>
<comment type="catalytic activity">
    <reaction evidence="11">
        <text>a 1,2-diacyl-sn-glycero-3-phospho-L-serine + H(+) = a 1,2-diacyl-sn-glycero-3-phosphoethanolamine + CO2</text>
        <dbReference type="Rhea" id="RHEA:20828"/>
        <dbReference type="ChEBI" id="CHEBI:15378"/>
        <dbReference type="ChEBI" id="CHEBI:16526"/>
        <dbReference type="ChEBI" id="CHEBI:57262"/>
        <dbReference type="ChEBI" id="CHEBI:64612"/>
        <dbReference type="EC" id="4.1.1.65"/>
    </reaction>
</comment>
<proteinExistence type="inferred from homology"/>
<evidence type="ECO:0000256" key="8">
    <source>
        <dbReference type="ARBA" id="ARBA00023239"/>
    </source>
</evidence>
<feature type="modified residue" description="Pyruvic acid (Ser); by autocatalysis" evidence="11">
    <location>
        <position position="186"/>
    </location>
</feature>
<keyword evidence="5 11" id="KW-0472">Membrane</keyword>
<keyword evidence="7 11" id="KW-0594">Phospholipid biosynthesis</keyword>
<evidence type="ECO:0000256" key="3">
    <source>
        <dbReference type="ARBA" id="ARBA00022793"/>
    </source>
</evidence>
<keyword evidence="3 11" id="KW-0210">Decarboxylase</keyword>
<keyword evidence="12" id="KW-1133">Transmembrane helix</keyword>
<evidence type="ECO:0000256" key="7">
    <source>
        <dbReference type="ARBA" id="ARBA00023209"/>
    </source>
</evidence>
<dbReference type="HAMAP" id="MF_00664">
    <property type="entry name" value="PS_decarb_PSD_A"/>
    <property type="match status" value="1"/>
</dbReference>
<feature type="chain" id="PRO_5023496480" description="Phosphatidylserine decarboxylase beta chain" evidence="11">
    <location>
        <begin position="1"/>
        <end position="185"/>
    </location>
</feature>
<dbReference type="PANTHER" id="PTHR35809:SF1">
    <property type="entry name" value="ARCHAETIDYLSERINE DECARBOXYLASE PROENZYME-RELATED"/>
    <property type="match status" value="1"/>
</dbReference>
<dbReference type="Proteomes" id="UP000186469">
    <property type="component" value="Unassembled WGS sequence"/>
</dbReference>
<evidence type="ECO:0000313" key="14">
    <source>
        <dbReference type="Proteomes" id="UP000186469"/>
    </source>
</evidence>
<evidence type="ECO:0000256" key="5">
    <source>
        <dbReference type="ARBA" id="ARBA00023136"/>
    </source>
</evidence>
<keyword evidence="6 11" id="KW-0865">Zymogen</keyword>
<dbReference type="STRING" id="1121455.SAMN02745728_01159"/>
<comment type="pathway">
    <text evidence="11">Phospholipid metabolism; phosphatidylethanolamine biosynthesis; phosphatidylethanolamine from CDP-diacylglycerol: step 2/2.</text>
</comment>
<feature type="transmembrane region" description="Helical" evidence="12">
    <location>
        <begin position="20"/>
        <end position="44"/>
    </location>
</feature>
<dbReference type="NCBIfam" id="NF003685">
    <property type="entry name" value="PRK05305.2-5"/>
    <property type="match status" value="1"/>
</dbReference>
<comment type="function">
    <text evidence="11">Catalyzes the formation of phosphatidylethanolamine (PtdEtn) from phosphatidylserine (PtdSer).</text>
</comment>
<dbReference type="InterPro" id="IPR003817">
    <property type="entry name" value="PS_Dcarbxylase"/>
</dbReference>
<evidence type="ECO:0000256" key="10">
    <source>
        <dbReference type="ARBA" id="ARBA00023317"/>
    </source>
</evidence>
<dbReference type="RefSeq" id="WP_072696844.1">
    <property type="nucleotide sequence ID" value="NZ_FRDI01000004.1"/>
</dbReference>
<dbReference type="EC" id="4.1.1.65" evidence="11"/>
<dbReference type="NCBIfam" id="NF003678">
    <property type="entry name" value="PRK05305.1-2"/>
    <property type="match status" value="1"/>
</dbReference>
<dbReference type="GO" id="GO:0004609">
    <property type="term" value="F:phosphatidylserine decarboxylase activity"/>
    <property type="evidence" value="ECO:0007669"/>
    <property type="project" value="UniProtKB-UniRule"/>
</dbReference>
<dbReference type="AlphaFoldDB" id="A0A1M7SQP1"/>
<comment type="PTM">
    <text evidence="11">Is synthesized initially as an inactive proenzyme. Formation of the active enzyme involves a self-maturation process in which the active site pyruvoyl group is generated from an internal serine residue via an autocatalytic post-translational modification. Two non-identical subunits are generated from the proenzyme in this reaction, and the pyruvate is formed at the N-terminus of the alpha chain, which is derived from the carboxyl end of the proenzyme. The post-translation cleavage follows an unusual pathway, termed non-hydrolytic serinolysis, in which the side chain hydroxyl group of the serine supplies its oxygen atom to form the C-terminus of the beta chain, while the remainder of the serine residue undergoes an oxidative deamination to produce ammonia and the pyruvoyl prosthetic group on the alpha chain.</text>
</comment>
<reference evidence="13 14" key="1">
    <citation type="submission" date="2016-12" db="EMBL/GenBank/DDBJ databases">
        <authorList>
            <person name="Song W.-J."/>
            <person name="Kurnit D.M."/>
        </authorList>
    </citation>
    <scope>NUCLEOTIDE SEQUENCE [LARGE SCALE GENOMIC DNA]</scope>
    <source>
        <strain evidence="13 14">DSM 11393</strain>
    </source>
</reference>
<dbReference type="GO" id="GO:0005886">
    <property type="term" value="C:plasma membrane"/>
    <property type="evidence" value="ECO:0007669"/>
    <property type="project" value="UniProtKB-SubCell"/>
</dbReference>
<keyword evidence="2 11" id="KW-0444">Lipid biosynthesis</keyword>
<name>A0A1M7SQP1_9BACT</name>
<dbReference type="UniPathway" id="UPA00558">
    <property type="reaction ID" value="UER00616"/>
</dbReference>
<evidence type="ECO:0000256" key="1">
    <source>
        <dbReference type="ARBA" id="ARBA00022475"/>
    </source>
</evidence>
<keyword evidence="10 11" id="KW-0670">Pyruvate</keyword>
<keyword evidence="1 11" id="KW-1003">Cell membrane</keyword>
<dbReference type="OrthoDB" id="9790893at2"/>
<evidence type="ECO:0000256" key="2">
    <source>
        <dbReference type="ARBA" id="ARBA00022516"/>
    </source>
</evidence>
<keyword evidence="14" id="KW-1185">Reference proteome</keyword>
<evidence type="ECO:0000256" key="11">
    <source>
        <dbReference type="HAMAP-Rule" id="MF_00664"/>
    </source>
</evidence>